<dbReference type="Proteomes" id="UP000002573">
    <property type="component" value="Chromosome"/>
</dbReference>
<feature type="transmembrane region" description="Helical" evidence="1">
    <location>
        <begin position="83"/>
        <end position="102"/>
    </location>
</feature>
<organism evidence="2 3">
    <name type="scientific">Staphylothermus hellenicus (strain DSM 12710 / JCM 10830 / BK20S6-10-b1 / P8)</name>
    <dbReference type="NCBI Taxonomy" id="591019"/>
    <lineage>
        <taxon>Archaea</taxon>
        <taxon>Thermoproteota</taxon>
        <taxon>Thermoprotei</taxon>
        <taxon>Desulfurococcales</taxon>
        <taxon>Desulfurococcaceae</taxon>
        <taxon>Staphylothermus</taxon>
    </lineage>
</organism>
<keyword evidence="1" id="KW-0812">Transmembrane</keyword>
<dbReference type="EMBL" id="CP002051">
    <property type="protein sequence ID" value="ADI32044.1"/>
    <property type="molecule type" value="Genomic_DNA"/>
</dbReference>
<sequence>MSEPHIWRHGKTWIKILAATAVIELGTIGFYIIGIYTGFLKSGTLSLLESSLETILLGILFLLFIISYKLLRRIKVSSILFYQKYFALLFSTLDMIVLLELFEDSGIVQSKMFPYTLINDALLVIILASFLDLVYDLMITSATREKRKLMHSPLTMLSLFIVLVPIALFFIVLTISNKPVKLEAYTVGDMLIGLSFIIVLLYYSIRIYNFILYIGLHDYADTVTSLILLFIGYNIGDIIDNFLGKNQLLVIYIYFAIDLSLILTLLIIIFNGLFNLFTTVDPLILRKTLRNFHILINTSIDDPIVFNSRIFSMIRIYLNKVGGVKDKILLVIGELNTIQKIILRATLGDIQVVNVSIKEYGGFISRVGVKDEIINLIEYYEAAASPTHILGVLNEVVDKYSDKQVIVLYNTLTDLILMMGTRRTYLALRNILLSKALSQRITGSFYVIIEDVHRKSDIELFRNIIPRVIRF</sequence>
<reference evidence="3" key="1">
    <citation type="submission" date="2010-05" db="EMBL/GenBank/DDBJ databases">
        <title>Complete sequence of Staphylothermus hellenicus DSM 12710.</title>
        <authorList>
            <consortium name="US DOE Joint Genome Institute"/>
            <person name="Lucas S."/>
            <person name="Copeland A."/>
            <person name="Lapidus A."/>
            <person name="Cheng J.-F."/>
            <person name="Bruce D."/>
            <person name="Goodwin L."/>
            <person name="Pitluck S."/>
            <person name="Davenport K."/>
            <person name="Detter J.C."/>
            <person name="Han C."/>
            <person name="Tapia R."/>
            <person name="Larimer F."/>
            <person name="Land M."/>
            <person name="Hauser L."/>
            <person name="Kyrpides N."/>
            <person name="Mikhailova N."/>
            <person name="Anderson I.J."/>
            <person name="Woyke T."/>
        </authorList>
    </citation>
    <scope>NUCLEOTIDE SEQUENCE [LARGE SCALE GENOMIC DNA]</scope>
    <source>
        <strain evidence="3">DSM 12710 / JCM 10830 / BK20S6-10-b1 / P8</strain>
    </source>
</reference>
<evidence type="ECO:0000313" key="3">
    <source>
        <dbReference type="Proteomes" id="UP000002573"/>
    </source>
</evidence>
<feature type="transmembrane region" description="Helical" evidence="1">
    <location>
        <begin position="154"/>
        <end position="176"/>
    </location>
</feature>
<dbReference type="OrthoDB" id="379288at2157"/>
<dbReference type="eggNOG" id="arCOG12463">
    <property type="taxonomic scope" value="Archaea"/>
</dbReference>
<keyword evidence="3" id="KW-1185">Reference proteome</keyword>
<feature type="transmembrane region" description="Helical" evidence="1">
    <location>
        <begin position="54"/>
        <end position="71"/>
    </location>
</feature>
<dbReference type="HOGENOM" id="CLU_579549_0_0_2"/>
<dbReference type="STRING" id="591019.Shell_0938"/>
<dbReference type="KEGG" id="shc:Shell_0938"/>
<feature type="transmembrane region" description="Helical" evidence="1">
    <location>
        <begin position="122"/>
        <end position="142"/>
    </location>
</feature>
<keyword evidence="1" id="KW-0472">Membrane</keyword>
<feature type="transmembrane region" description="Helical" evidence="1">
    <location>
        <begin position="251"/>
        <end position="277"/>
    </location>
</feature>
<dbReference type="GeneID" id="9234227"/>
<keyword evidence="1" id="KW-1133">Transmembrane helix</keyword>
<evidence type="ECO:0000313" key="2">
    <source>
        <dbReference type="EMBL" id="ADI32044.1"/>
    </source>
</evidence>
<accession>D7D8E8</accession>
<feature type="transmembrane region" description="Helical" evidence="1">
    <location>
        <begin position="12"/>
        <end position="34"/>
    </location>
</feature>
<protein>
    <submittedName>
        <fullName evidence="2">Uncharacterized protein</fullName>
    </submittedName>
</protein>
<feature type="transmembrane region" description="Helical" evidence="1">
    <location>
        <begin position="182"/>
        <end position="203"/>
    </location>
</feature>
<evidence type="ECO:0000256" key="1">
    <source>
        <dbReference type="SAM" id="Phobius"/>
    </source>
</evidence>
<dbReference type="RefSeq" id="WP_013143242.1">
    <property type="nucleotide sequence ID" value="NC_014205.1"/>
</dbReference>
<gene>
    <name evidence="2" type="ordered locus">Shell_0938</name>
</gene>
<proteinExistence type="predicted"/>
<name>D7D8E8_STAHD</name>
<dbReference type="AlphaFoldDB" id="D7D8E8"/>
<reference evidence="2 3" key="2">
    <citation type="journal article" date="2011" name="Stand. Genomic Sci.">
        <title>Complete genome sequence of Staphylothermus hellenicus P8.</title>
        <authorList>
            <person name="Anderson I."/>
            <person name="Wirth R."/>
            <person name="Lucas S."/>
            <person name="Copeland A."/>
            <person name="Lapidus A."/>
            <person name="Cheng J.F."/>
            <person name="Goodwin L."/>
            <person name="Pitluck S."/>
            <person name="Davenport K."/>
            <person name="Detter J.C."/>
            <person name="Han C."/>
            <person name="Tapia R."/>
            <person name="Land M."/>
            <person name="Hauser L."/>
            <person name="Pati A."/>
            <person name="Mikhailova N."/>
            <person name="Woyke T."/>
            <person name="Klenk H.P."/>
            <person name="Kyrpides N."/>
            <person name="Ivanova N."/>
        </authorList>
    </citation>
    <scope>NUCLEOTIDE SEQUENCE [LARGE SCALE GENOMIC DNA]</scope>
    <source>
        <strain evidence="3">DSM 12710 / JCM 10830 / BK20S6-10-b1 / P8</strain>
    </source>
</reference>